<evidence type="ECO:0000313" key="2">
    <source>
        <dbReference type="EMBL" id="CCF48583.1"/>
    </source>
</evidence>
<comment type="caution">
    <text evidence="2">The sequence shown here is derived from an EMBL/GenBank/DDBJ whole genome shotgun (WGS) entry which is preliminary data.</text>
</comment>
<evidence type="ECO:0000256" key="1">
    <source>
        <dbReference type="SAM" id="MobiDB-lite"/>
    </source>
</evidence>
<dbReference type="HOGENOM" id="CLU_3015949_0_0_1"/>
<reference evidence="2 3" key="1">
    <citation type="journal article" date="2012" name="Plant Cell">
        <title>Genome comparison of barley and maize smut fungi reveals targeted loss of RNA silencing components and species-specific presence of transposable elements.</title>
        <authorList>
            <person name="Laurie J.D."/>
            <person name="Ali S."/>
            <person name="Linning R."/>
            <person name="Mannhaupt G."/>
            <person name="Wong P."/>
            <person name="Gueldener U."/>
            <person name="Muensterkoetter M."/>
            <person name="Moore R."/>
            <person name="Kahmann R."/>
            <person name="Bakkeren G."/>
            <person name="Schirawski J."/>
        </authorList>
    </citation>
    <scope>NUCLEOTIDE SEQUENCE [LARGE SCALE GENOMIC DNA]</scope>
    <source>
        <strain evidence="3">Uh4875-4</strain>
    </source>
</reference>
<proteinExistence type="predicted"/>
<accession>I2FNU0</accession>
<keyword evidence="3" id="KW-1185">Reference proteome</keyword>
<feature type="compositionally biased region" description="Basic residues" evidence="1">
    <location>
        <begin position="1"/>
        <end position="15"/>
    </location>
</feature>
<protein>
    <submittedName>
        <fullName evidence="2">Uncharacterized protein</fullName>
    </submittedName>
</protein>
<organism evidence="2 3">
    <name type="scientific">Ustilago hordei</name>
    <name type="common">Barley covered smut fungus</name>
    <dbReference type="NCBI Taxonomy" id="120017"/>
    <lineage>
        <taxon>Eukaryota</taxon>
        <taxon>Fungi</taxon>
        <taxon>Dikarya</taxon>
        <taxon>Basidiomycota</taxon>
        <taxon>Ustilaginomycotina</taxon>
        <taxon>Ustilaginomycetes</taxon>
        <taxon>Ustilaginales</taxon>
        <taxon>Ustilaginaceae</taxon>
        <taxon>Ustilago</taxon>
    </lineage>
</organism>
<sequence length="56" mass="6410">MSKRLAQHKRRRSKEKRSSVEGTDTLSQEKRSKDKEVSVRGLAPETQVGVAQHSQY</sequence>
<evidence type="ECO:0000313" key="3">
    <source>
        <dbReference type="Proteomes" id="UP000006174"/>
    </source>
</evidence>
<dbReference type="EMBL" id="CAGI01000135">
    <property type="protein sequence ID" value="CCF48583.1"/>
    <property type="molecule type" value="Genomic_DNA"/>
</dbReference>
<name>I2FNU0_USTHO</name>
<dbReference type="AlphaFoldDB" id="I2FNU0"/>
<feature type="compositionally biased region" description="Basic and acidic residues" evidence="1">
    <location>
        <begin position="27"/>
        <end position="38"/>
    </location>
</feature>
<feature type="region of interest" description="Disordered" evidence="1">
    <location>
        <begin position="1"/>
        <end position="56"/>
    </location>
</feature>
<dbReference type="Proteomes" id="UP000006174">
    <property type="component" value="Unassembled WGS sequence"/>
</dbReference>
<gene>
    <name evidence="2" type="ORF">UHOR_17007</name>
</gene>